<protein>
    <submittedName>
        <fullName evidence="2">Alternative ribosome-rescue factor A</fullName>
    </submittedName>
</protein>
<dbReference type="InterPro" id="IPR005589">
    <property type="entry name" value="ArfA"/>
</dbReference>
<dbReference type="GO" id="GO:0072344">
    <property type="term" value="P:rescue of stalled ribosome"/>
    <property type="evidence" value="ECO:0007669"/>
    <property type="project" value="InterPro"/>
</dbReference>
<proteinExistence type="predicted"/>
<evidence type="ECO:0000256" key="1">
    <source>
        <dbReference type="SAM" id="MobiDB-lite"/>
    </source>
</evidence>
<reference evidence="2 3" key="1">
    <citation type="submission" date="2018-11" db="EMBL/GenBank/DDBJ databases">
        <title>Complete genome sequence of Dickeya zeae strain CE1 infecting Canna edulis Ker-Gawl. in China.</title>
        <authorList>
            <person name="Zhang J."/>
            <person name="Lin B."/>
            <person name="Shen H."/>
            <person name="Jiang S."/>
            <person name="Pu X."/>
            <person name="Sun D."/>
        </authorList>
    </citation>
    <scope>NUCLEOTIDE SEQUENCE [LARGE SCALE GENOMIC DNA]</scope>
    <source>
        <strain evidence="2 3">CE1</strain>
    </source>
</reference>
<sequence length="74" mass="8570">MSNYRHTKGRITDNALEALLHDPLFRQRVEQNAKGKGSYRRKEKHQKAQSKNWEASGKRNNTFTTGLLICCFSC</sequence>
<dbReference type="Pfam" id="PF03889">
    <property type="entry name" value="ArfA"/>
    <property type="match status" value="1"/>
</dbReference>
<evidence type="ECO:0000313" key="2">
    <source>
        <dbReference type="EMBL" id="QIZ49717.1"/>
    </source>
</evidence>
<dbReference type="AlphaFoldDB" id="A0AAE7CXH3"/>
<dbReference type="EMBL" id="CP033622">
    <property type="protein sequence ID" value="QIZ49717.1"/>
    <property type="molecule type" value="Genomic_DNA"/>
</dbReference>
<name>A0AAE7CXH3_9GAMM</name>
<dbReference type="Proteomes" id="UP000500801">
    <property type="component" value="Chromosome"/>
</dbReference>
<feature type="region of interest" description="Disordered" evidence="1">
    <location>
        <begin position="30"/>
        <end position="55"/>
    </location>
</feature>
<organism evidence="2 3">
    <name type="scientific">Dickeya zeae</name>
    <dbReference type="NCBI Taxonomy" id="204042"/>
    <lineage>
        <taxon>Bacteria</taxon>
        <taxon>Pseudomonadati</taxon>
        <taxon>Pseudomonadota</taxon>
        <taxon>Gammaproteobacteria</taxon>
        <taxon>Enterobacterales</taxon>
        <taxon>Pectobacteriaceae</taxon>
        <taxon>Dickeya</taxon>
    </lineage>
</organism>
<accession>A0AAE7CXH3</accession>
<dbReference type="RefSeq" id="WP_168361364.1">
    <property type="nucleotide sequence ID" value="NZ_CP033622.1"/>
</dbReference>
<feature type="compositionally biased region" description="Basic residues" evidence="1">
    <location>
        <begin position="37"/>
        <end position="48"/>
    </location>
</feature>
<gene>
    <name evidence="2" type="ORF">DWG24_02400</name>
</gene>
<evidence type="ECO:0000313" key="3">
    <source>
        <dbReference type="Proteomes" id="UP000500801"/>
    </source>
</evidence>